<evidence type="ECO:0000259" key="13">
    <source>
        <dbReference type="PROSITE" id="PS50056"/>
    </source>
</evidence>
<dbReference type="InterPro" id="IPR050713">
    <property type="entry name" value="RTP_Phos/Ushers"/>
</dbReference>
<protein>
    <recommendedName>
        <fullName evidence="2">protein-tyrosine-phosphatase</fullName>
        <ecNumber evidence="2">3.1.3.48</ecNumber>
    </recommendedName>
</protein>
<proteinExistence type="predicted"/>
<evidence type="ECO:0000256" key="3">
    <source>
        <dbReference type="ARBA" id="ARBA00022692"/>
    </source>
</evidence>
<evidence type="ECO:0000256" key="1">
    <source>
        <dbReference type="ARBA" id="ARBA00004167"/>
    </source>
</evidence>
<keyword evidence="15" id="KW-1185">Reference proteome</keyword>
<dbReference type="GO" id="GO:0004725">
    <property type="term" value="F:protein tyrosine phosphatase activity"/>
    <property type="evidence" value="ECO:0007669"/>
    <property type="project" value="UniProtKB-EC"/>
</dbReference>
<keyword evidence="4" id="KW-0732">Signal</keyword>
<evidence type="ECO:0000256" key="7">
    <source>
        <dbReference type="ARBA" id="ARBA00022989"/>
    </source>
</evidence>
<dbReference type="FunFam" id="3.90.190.10:FF:000102">
    <property type="entry name" value="Receptor-type tyrosine-protein phosphatase"/>
    <property type="match status" value="1"/>
</dbReference>
<dbReference type="InterPro" id="IPR003595">
    <property type="entry name" value="Tyr_Pase_cat"/>
</dbReference>
<dbReference type="InterPro" id="IPR016130">
    <property type="entry name" value="Tyr_Pase_AS"/>
</dbReference>
<feature type="domain" description="Fibronectin type-III" evidence="14">
    <location>
        <begin position="194"/>
        <end position="287"/>
    </location>
</feature>
<keyword evidence="3 11" id="KW-0812">Transmembrane</keyword>
<dbReference type="InterPro" id="IPR000242">
    <property type="entry name" value="PTP_cat"/>
</dbReference>
<evidence type="ECO:0000256" key="8">
    <source>
        <dbReference type="ARBA" id="ARBA00023136"/>
    </source>
</evidence>
<sequence length="1110" mass="127697">MAPDFESPQLIRRLDWYHENLLVASYQQIALVDLNKQWWVSGMRYELVKPFYELRIQPILPEDSGNYKCRLEADPLFIKNELTFIIPIIVMVRPPAPSKPFVTSYNDKNVTLSWNHSIAKAHIPILKYSILVSQVDADDIQVILTKSNETTITIGKLLPYTKYAFSVRAENVAGHSNFGEEVIFRTMGEAPKKSPIIVSIKNETNGCVNVKWLSPNISTGEIVGYRIMLHRLGSGDMREWYFKTTSNSLCSLVYHQDYRLSIEADNGFGYSPSVTQLFRTDIGIPETPPEPISAVTLSSNTIRLSWKEPEKPNGPIIAFHVYFYPIHLQKNAVLLKLNVAHEDLSKIYNYNITKLQPNTTYLFRLTAVTEKGESDKSIAIEGTTDYAIPFSPTITNITTDCFKESVKVSWTSVGGQVLYYTVYLQVVKNSYKMTQNDKSTIQNFNSTVTSMIIEGLTLNVEYLIKVTAFIKNKNKKGTVFESDPSKTEIFMLKKKCELYHSLCMLKNDGCKPLENGNHEKREALMPSSNTSFILIIILLICGSILLIGVYLYKQHCNYVKNYNKKSNSCSNQETTALVYDDNCFETVPVGLFEKYCQTLASNNNALYIEQFESLPIEDDKLEVEGPDVCQEVQQKNRYLNIGAYESTRIKLNGNGTSDYINANYIDSCDKRKAYIATQAPLPNTFSDFWSMIWQEKCNVIVCITKMIEKGRRKCDQYWPSEVKRQEIIGNFTIVMVSEIINGYFTHRILTLKSNKCHLPERIIHHLQFTAWPDHGVPDNVFPLLSFMNYVSTFESNEPLVVHCSAGVGRSGSYILIDSIRKHLTKDENIKIFSHLQHMRQQRGKLVQTLEQYIFCHEAIRSLIKYGVTRIPTKEFTNFVQYLLETTQTGKTALQLQYEDLCKCNHLIPCYFPIGCTTLPGYHRSDEFIIANYPAETYQLWDSVYDSSCQTICCLMAYDDYTRFWSISPDVSSYYSEDSGITRYVTKKIENHSILIRTNESEDELVIRIIQIDPEDFKNDVWNTIESVQIQLLQYHNNNTMILVPEYSNIKTAFKYCILTAIGCQIEHEQHVDVLQYLSSYHNIRCNCWSKQSDIEFIYDKTLELIQLQKN</sequence>
<feature type="transmembrane region" description="Helical" evidence="11">
    <location>
        <begin position="532"/>
        <end position="552"/>
    </location>
</feature>
<feature type="domain" description="Fibronectin type-III" evidence="14">
    <location>
        <begin position="96"/>
        <end position="189"/>
    </location>
</feature>
<organism evidence="16">
    <name type="scientific">Strongyloides stercoralis</name>
    <name type="common">Threadworm</name>
    <dbReference type="NCBI Taxonomy" id="6248"/>
    <lineage>
        <taxon>Eukaryota</taxon>
        <taxon>Metazoa</taxon>
        <taxon>Ecdysozoa</taxon>
        <taxon>Nematoda</taxon>
        <taxon>Chromadorea</taxon>
        <taxon>Rhabditida</taxon>
        <taxon>Tylenchina</taxon>
        <taxon>Panagrolaimomorpha</taxon>
        <taxon>Strongyloidoidea</taxon>
        <taxon>Strongyloididae</taxon>
        <taxon>Strongyloides</taxon>
    </lineage>
</organism>
<dbReference type="InterPro" id="IPR036116">
    <property type="entry name" value="FN3_sf"/>
</dbReference>
<dbReference type="SUPFAM" id="SSF49265">
    <property type="entry name" value="Fibronectin type III"/>
    <property type="match status" value="2"/>
</dbReference>
<keyword evidence="9" id="KW-0325">Glycoprotein</keyword>
<dbReference type="Gene3D" id="3.90.190.10">
    <property type="entry name" value="Protein tyrosine phosphatase superfamily"/>
    <property type="match status" value="2"/>
</dbReference>
<dbReference type="WBParaSite" id="SSTP_0000506300.1">
    <property type="protein sequence ID" value="SSTP_0000506300.1"/>
    <property type="gene ID" value="SSTP_0000506300"/>
</dbReference>
<accession>A0A0K0E6D2</accession>
<dbReference type="Pfam" id="PF00102">
    <property type="entry name" value="Y_phosphatase"/>
    <property type="match status" value="2"/>
</dbReference>
<evidence type="ECO:0000256" key="9">
    <source>
        <dbReference type="ARBA" id="ARBA00023180"/>
    </source>
</evidence>
<keyword evidence="7 11" id="KW-1133">Transmembrane helix</keyword>
<evidence type="ECO:0000256" key="6">
    <source>
        <dbReference type="ARBA" id="ARBA00022912"/>
    </source>
</evidence>
<dbReference type="PANTHER" id="PTHR46957:SF3">
    <property type="entry name" value="CYTOKINE RECEPTOR"/>
    <property type="match status" value="1"/>
</dbReference>
<evidence type="ECO:0000256" key="10">
    <source>
        <dbReference type="ARBA" id="ARBA00051722"/>
    </source>
</evidence>
<dbReference type="SMART" id="SM00060">
    <property type="entry name" value="FN3"/>
    <property type="match status" value="4"/>
</dbReference>
<feature type="domain" description="Tyrosine-protein phosphatase" evidence="12">
    <location>
        <begin position="607"/>
        <end position="862"/>
    </location>
</feature>
<dbReference type="SUPFAM" id="SSF52799">
    <property type="entry name" value="(Phosphotyrosine protein) phosphatases II"/>
    <property type="match status" value="2"/>
</dbReference>
<dbReference type="GO" id="GO:0045202">
    <property type="term" value="C:synapse"/>
    <property type="evidence" value="ECO:0007669"/>
    <property type="project" value="UniProtKB-ARBA"/>
</dbReference>
<dbReference type="InterPro" id="IPR029021">
    <property type="entry name" value="Prot-tyrosine_phosphatase-like"/>
</dbReference>
<dbReference type="Gene3D" id="2.60.40.10">
    <property type="entry name" value="Immunoglobulins"/>
    <property type="match status" value="4"/>
</dbReference>
<keyword evidence="8 11" id="KW-0472">Membrane</keyword>
<dbReference type="Proteomes" id="UP000035681">
    <property type="component" value="Unplaced"/>
</dbReference>
<evidence type="ECO:0000313" key="16">
    <source>
        <dbReference type="WBParaSite" id="SSTP_0000506300.1"/>
    </source>
</evidence>
<feature type="domain" description="Fibronectin type-III" evidence="14">
    <location>
        <begin position="388"/>
        <end position="495"/>
    </location>
</feature>
<evidence type="ECO:0000259" key="12">
    <source>
        <dbReference type="PROSITE" id="PS50055"/>
    </source>
</evidence>
<comment type="subcellular location">
    <subcellularLocation>
        <location evidence="1">Membrane</location>
        <topology evidence="1">Single-pass membrane protein</topology>
    </subcellularLocation>
</comment>
<evidence type="ECO:0000259" key="14">
    <source>
        <dbReference type="PROSITE" id="PS50853"/>
    </source>
</evidence>
<evidence type="ECO:0000256" key="11">
    <source>
        <dbReference type="SAM" id="Phobius"/>
    </source>
</evidence>
<dbReference type="InterPro" id="IPR003961">
    <property type="entry name" value="FN3_dom"/>
</dbReference>
<dbReference type="CDD" id="cd00063">
    <property type="entry name" value="FN3"/>
    <property type="match status" value="4"/>
</dbReference>
<dbReference type="PROSITE" id="PS50853">
    <property type="entry name" value="FN3"/>
    <property type="match status" value="4"/>
</dbReference>
<evidence type="ECO:0000256" key="5">
    <source>
        <dbReference type="ARBA" id="ARBA00022801"/>
    </source>
</evidence>
<evidence type="ECO:0000313" key="15">
    <source>
        <dbReference type="Proteomes" id="UP000035681"/>
    </source>
</evidence>
<comment type="catalytic activity">
    <reaction evidence="10">
        <text>O-phospho-L-tyrosyl-[protein] + H2O = L-tyrosyl-[protein] + phosphate</text>
        <dbReference type="Rhea" id="RHEA:10684"/>
        <dbReference type="Rhea" id="RHEA-COMP:10136"/>
        <dbReference type="Rhea" id="RHEA-COMP:20101"/>
        <dbReference type="ChEBI" id="CHEBI:15377"/>
        <dbReference type="ChEBI" id="CHEBI:43474"/>
        <dbReference type="ChEBI" id="CHEBI:46858"/>
        <dbReference type="ChEBI" id="CHEBI:61978"/>
        <dbReference type="EC" id="3.1.3.48"/>
    </reaction>
</comment>
<dbReference type="Pfam" id="PF00041">
    <property type="entry name" value="fn3"/>
    <property type="match status" value="3"/>
</dbReference>
<dbReference type="PROSITE" id="PS50056">
    <property type="entry name" value="TYR_PHOSPHATASE_2"/>
    <property type="match status" value="1"/>
</dbReference>
<dbReference type="PANTHER" id="PTHR46957">
    <property type="entry name" value="CYTOKINE RECEPTOR"/>
    <property type="match status" value="1"/>
</dbReference>
<dbReference type="PRINTS" id="PR00700">
    <property type="entry name" value="PRTYPHPHTASE"/>
</dbReference>
<dbReference type="WBParaSite" id="TCONS_00012670.p1">
    <property type="protein sequence ID" value="TCONS_00012670.p1"/>
    <property type="gene ID" value="XLOC_008328"/>
</dbReference>
<evidence type="ECO:0000256" key="2">
    <source>
        <dbReference type="ARBA" id="ARBA00013064"/>
    </source>
</evidence>
<name>A0A0K0E6D2_STRER</name>
<keyword evidence="5" id="KW-0378">Hydrolase</keyword>
<dbReference type="AlphaFoldDB" id="A0A0K0E6D2"/>
<dbReference type="InterPro" id="IPR013783">
    <property type="entry name" value="Ig-like_fold"/>
</dbReference>
<dbReference type="EC" id="3.1.3.48" evidence="2"/>
<dbReference type="SMART" id="SM00404">
    <property type="entry name" value="PTPc_motif"/>
    <property type="match status" value="1"/>
</dbReference>
<feature type="domain" description="Fibronectin type-III" evidence="14">
    <location>
        <begin position="288"/>
        <end position="387"/>
    </location>
</feature>
<dbReference type="GO" id="GO:0016020">
    <property type="term" value="C:membrane"/>
    <property type="evidence" value="ECO:0007669"/>
    <property type="project" value="UniProtKB-SubCell"/>
</dbReference>
<dbReference type="CDD" id="cd00047">
    <property type="entry name" value="PTPc"/>
    <property type="match status" value="1"/>
</dbReference>
<keyword evidence="6" id="KW-0904">Protein phosphatase</keyword>
<dbReference type="PROSITE" id="PS50055">
    <property type="entry name" value="TYR_PHOSPHATASE_PTP"/>
    <property type="match status" value="1"/>
</dbReference>
<evidence type="ECO:0000256" key="4">
    <source>
        <dbReference type="ARBA" id="ARBA00022729"/>
    </source>
</evidence>
<reference evidence="16" key="1">
    <citation type="submission" date="2015-08" db="UniProtKB">
        <authorList>
            <consortium name="WormBaseParasite"/>
        </authorList>
    </citation>
    <scope>IDENTIFICATION</scope>
</reference>
<dbReference type="STRING" id="6248.A0A0K0E6D2"/>
<dbReference type="PROSITE" id="PS00383">
    <property type="entry name" value="TYR_PHOSPHATASE_1"/>
    <property type="match status" value="1"/>
</dbReference>
<feature type="domain" description="Tyrosine specific protein phosphatases" evidence="13">
    <location>
        <begin position="784"/>
        <end position="853"/>
    </location>
</feature>
<dbReference type="InterPro" id="IPR000387">
    <property type="entry name" value="Tyr_Pase_dom"/>
</dbReference>
<dbReference type="SMART" id="SM00194">
    <property type="entry name" value="PTPc"/>
    <property type="match status" value="1"/>
</dbReference>